<proteinExistence type="predicted"/>
<sequence>MPKSKRLQVDEASSENDDDFQSEEVAVVDTQGTPGSQQLGFGQNGVLRDQLAATRQVAIGAAARAWPRTHKAQGLVITKALVQRQAMGADEVTTSRVRATIVPVAGGGRVNKAVIGTVHSRHEHPAQRAGGSSVVITPPLQKKVDAVCSRTTMGDHHTSASRVAEGVVKGGVDDVRRDGRRDGQREGDDDNDRPVASWRKRTAEEFNLEERSKLDVGAEPQSMVIMPPNDVPLFKIDDPAQREPPLHRARVVENW</sequence>
<feature type="compositionally biased region" description="Acidic residues" evidence="1">
    <location>
        <begin position="12"/>
        <end position="22"/>
    </location>
</feature>
<feature type="compositionally biased region" description="Basic and acidic residues" evidence="1">
    <location>
        <begin position="171"/>
        <end position="186"/>
    </location>
</feature>
<evidence type="ECO:0000256" key="1">
    <source>
        <dbReference type="SAM" id="MobiDB-lite"/>
    </source>
</evidence>
<dbReference type="Proteomes" id="UP000265515">
    <property type="component" value="Unassembled WGS sequence"/>
</dbReference>
<feature type="region of interest" description="Disordered" evidence="1">
    <location>
        <begin position="169"/>
        <end position="199"/>
    </location>
</feature>
<dbReference type="EMBL" id="BFEA01000310">
    <property type="protein sequence ID" value="GBG79049.1"/>
    <property type="molecule type" value="Genomic_DNA"/>
</dbReference>
<comment type="caution">
    <text evidence="2">The sequence shown here is derived from an EMBL/GenBank/DDBJ whole genome shotgun (WGS) entry which is preliminary data.</text>
</comment>
<gene>
    <name evidence="2" type="ORF">CBR_g28763</name>
</gene>
<organism evidence="2 3">
    <name type="scientific">Chara braunii</name>
    <name type="common">Braun's stonewort</name>
    <dbReference type="NCBI Taxonomy" id="69332"/>
    <lineage>
        <taxon>Eukaryota</taxon>
        <taxon>Viridiplantae</taxon>
        <taxon>Streptophyta</taxon>
        <taxon>Charophyceae</taxon>
        <taxon>Charales</taxon>
        <taxon>Characeae</taxon>
        <taxon>Chara</taxon>
    </lineage>
</organism>
<dbReference type="AlphaFoldDB" id="A0A388L9R2"/>
<protein>
    <submittedName>
        <fullName evidence="2">Uncharacterized protein</fullName>
    </submittedName>
</protein>
<accession>A0A388L9R2</accession>
<keyword evidence="3" id="KW-1185">Reference proteome</keyword>
<evidence type="ECO:0000313" key="2">
    <source>
        <dbReference type="EMBL" id="GBG79049.1"/>
    </source>
</evidence>
<name>A0A388L9R2_CHABU</name>
<evidence type="ECO:0000313" key="3">
    <source>
        <dbReference type="Proteomes" id="UP000265515"/>
    </source>
</evidence>
<reference evidence="2 3" key="1">
    <citation type="journal article" date="2018" name="Cell">
        <title>The Chara Genome: Secondary Complexity and Implications for Plant Terrestrialization.</title>
        <authorList>
            <person name="Nishiyama T."/>
            <person name="Sakayama H."/>
            <person name="Vries J.D."/>
            <person name="Buschmann H."/>
            <person name="Saint-Marcoux D."/>
            <person name="Ullrich K.K."/>
            <person name="Haas F.B."/>
            <person name="Vanderstraeten L."/>
            <person name="Becker D."/>
            <person name="Lang D."/>
            <person name="Vosolsobe S."/>
            <person name="Rombauts S."/>
            <person name="Wilhelmsson P.K.I."/>
            <person name="Janitza P."/>
            <person name="Kern R."/>
            <person name="Heyl A."/>
            <person name="Rumpler F."/>
            <person name="Villalobos L.I.A.C."/>
            <person name="Clay J.M."/>
            <person name="Skokan R."/>
            <person name="Toyoda A."/>
            <person name="Suzuki Y."/>
            <person name="Kagoshima H."/>
            <person name="Schijlen E."/>
            <person name="Tajeshwar N."/>
            <person name="Catarino B."/>
            <person name="Hetherington A.J."/>
            <person name="Saltykova A."/>
            <person name="Bonnot C."/>
            <person name="Breuninger H."/>
            <person name="Symeonidi A."/>
            <person name="Radhakrishnan G.V."/>
            <person name="Van Nieuwerburgh F."/>
            <person name="Deforce D."/>
            <person name="Chang C."/>
            <person name="Karol K.G."/>
            <person name="Hedrich R."/>
            <person name="Ulvskov P."/>
            <person name="Glockner G."/>
            <person name="Delwiche C.F."/>
            <person name="Petrasek J."/>
            <person name="Van de Peer Y."/>
            <person name="Friml J."/>
            <person name="Beilby M."/>
            <person name="Dolan L."/>
            <person name="Kohara Y."/>
            <person name="Sugano S."/>
            <person name="Fujiyama A."/>
            <person name="Delaux P.-M."/>
            <person name="Quint M."/>
            <person name="TheiBen G."/>
            <person name="Hagemann M."/>
            <person name="Harholt J."/>
            <person name="Dunand C."/>
            <person name="Zachgo S."/>
            <person name="Langdale J."/>
            <person name="Maumus F."/>
            <person name="Straeten D.V.D."/>
            <person name="Gould S.B."/>
            <person name="Rensing S.A."/>
        </authorList>
    </citation>
    <scope>NUCLEOTIDE SEQUENCE [LARGE SCALE GENOMIC DNA]</scope>
    <source>
        <strain evidence="2 3">S276</strain>
    </source>
</reference>
<dbReference type="Gramene" id="GBG79049">
    <property type="protein sequence ID" value="GBG79049"/>
    <property type="gene ID" value="CBR_g28763"/>
</dbReference>
<feature type="region of interest" description="Disordered" evidence="1">
    <location>
        <begin position="1"/>
        <end position="23"/>
    </location>
</feature>